<dbReference type="GO" id="GO:0015074">
    <property type="term" value="P:DNA integration"/>
    <property type="evidence" value="ECO:0007669"/>
    <property type="project" value="InterPro"/>
</dbReference>
<dbReference type="InterPro" id="IPR013762">
    <property type="entry name" value="Integrase-like_cat_sf"/>
</dbReference>
<dbReference type="Proteomes" id="UP000307562">
    <property type="component" value="Chromosome"/>
</dbReference>
<proteinExistence type="predicted"/>
<evidence type="ECO:0000313" key="4">
    <source>
        <dbReference type="Proteomes" id="UP000307562"/>
    </source>
</evidence>
<organism evidence="3 4">
    <name type="scientific">Natrinema pallidum</name>
    <dbReference type="NCBI Taxonomy" id="69527"/>
    <lineage>
        <taxon>Archaea</taxon>
        <taxon>Methanobacteriati</taxon>
        <taxon>Methanobacteriota</taxon>
        <taxon>Stenosarchaea group</taxon>
        <taxon>Halobacteria</taxon>
        <taxon>Halobacteriales</taxon>
        <taxon>Natrialbaceae</taxon>
        <taxon>Natrinema</taxon>
    </lineage>
</organism>
<evidence type="ECO:0000313" key="3">
    <source>
        <dbReference type="EMBL" id="QCW03956.1"/>
    </source>
</evidence>
<sequence>MSNENRNNDGIDAQRQAFADAFDLEADPLAKYEEQFQTLDVDPLEVYMTEVLESRGLSTSRENDYRRIFRQFKEHMWQQGRHYTCANTGHITSFAEAQRTDRGHDVGTIKSHLRSLNPAYQYWQRESVFPHGEDFNPIEAAREKIPFREWKSEEPDIDHPNVPLEDLQEGVRTIKYIRDRCFVGTQLKLGMRAEAVCNSKLKDVSIQHPDIKESYPELGTHPQIRDYENAIYIPPADERDGNKSKRGRVLPLDDEMRQLLVQWLLIRPDNGEPWLFLSDQRHDQLWPKRINEAWKTGFHPEYAETEHHEAVTSHFGRHWFSSFWRIDQDLNRELVKYMRGDAIGDAAVDYGEAIDVYLHTYYDDIEDIYRENVFKLGIGPY</sequence>
<dbReference type="GeneID" id="96156771"/>
<dbReference type="SUPFAM" id="SSF56349">
    <property type="entry name" value="DNA breaking-rejoining enzymes"/>
    <property type="match status" value="1"/>
</dbReference>
<dbReference type="EMBL" id="CP040637">
    <property type="protein sequence ID" value="QCW03956.1"/>
    <property type="molecule type" value="Genomic_DNA"/>
</dbReference>
<dbReference type="GO" id="GO:0006310">
    <property type="term" value="P:DNA recombination"/>
    <property type="evidence" value="ECO:0007669"/>
    <property type="project" value="UniProtKB-KW"/>
</dbReference>
<evidence type="ECO:0000259" key="2">
    <source>
        <dbReference type="Pfam" id="PF00589"/>
    </source>
</evidence>
<reference evidence="4" key="1">
    <citation type="submission" date="2019-05" db="EMBL/GenBank/DDBJ databases">
        <title>Complete Genome Sequence and Methylation Pattern of the Halophilic Archaeon Natrinema pallidum BOL6-1.</title>
        <authorList>
            <person name="DasSarma P."/>
            <person name="DasSarma B.P."/>
            <person name="DasSarma S.L."/>
            <person name="Martinez F.L."/>
            <person name="Guzman D."/>
            <person name="Roberts R.J."/>
            <person name="DasSarma S."/>
        </authorList>
    </citation>
    <scope>NUCLEOTIDE SEQUENCE [LARGE SCALE GENOMIC DNA]</scope>
    <source>
        <strain evidence="4">BOL6-1</strain>
    </source>
</reference>
<dbReference type="InterPro" id="IPR011010">
    <property type="entry name" value="DNA_brk_join_enz"/>
</dbReference>
<accession>A0A4P9TGG9</accession>
<dbReference type="InterPro" id="IPR002104">
    <property type="entry name" value="Integrase_catalytic"/>
</dbReference>
<feature type="domain" description="Tyr recombinase" evidence="2">
    <location>
        <begin position="174"/>
        <end position="322"/>
    </location>
</feature>
<dbReference type="RefSeq" id="WP_138654286.1">
    <property type="nucleotide sequence ID" value="NZ_CP040637.1"/>
</dbReference>
<dbReference type="AlphaFoldDB" id="A0A4P9TGG9"/>
<gene>
    <name evidence="3" type="ORF">FGF80_12215</name>
</gene>
<keyword evidence="1" id="KW-0233">DNA recombination</keyword>
<evidence type="ECO:0000256" key="1">
    <source>
        <dbReference type="ARBA" id="ARBA00023172"/>
    </source>
</evidence>
<dbReference type="Pfam" id="PF00589">
    <property type="entry name" value="Phage_integrase"/>
    <property type="match status" value="1"/>
</dbReference>
<dbReference type="KEGG" id="npl:FGF80_12215"/>
<dbReference type="GO" id="GO:0003677">
    <property type="term" value="F:DNA binding"/>
    <property type="evidence" value="ECO:0007669"/>
    <property type="project" value="InterPro"/>
</dbReference>
<keyword evidence="4" id="KW-1185">Reference proteome</keyword>
<dbReference type="Gene3D" id="1.10.443.10">
    <property type="entry name" value="Intergrase catalytic core"/>
    <property type="match status" value="1"/>
</dbReference>
<name>A0A4P9TGG9_9EURY</name>
<protein>
    <submittedName>
        <fullName evidence="3">Phage integrase family protein</fullName>
    </submittedName>
</protein>